<name>X6P0I7_RETFI</name>
<feature type="non-terminal residue" evidence="2">
    <location>
        <position position="302"/>
    </location>
</feature>
<accession>X6P0I7</accession>
<keyword evidence="1" id="KW-0472">Membrane</keyword>
<evidence type="ECO:0000313" key="2">
    <source>
        <dbReference type="EMBL" id="ETO31042.1"/>
    </source>
</evidence>
<keyword evidence="1" id="KW-0812">Transmembrane</keyword>
<dbReference type="AlphaFoldDB" id="X6P0I7"/>
<gene>
    <name evidence="2" type="ORF">RFI_06079</name>
</gene>
<reference evidence="2 3" key="1">
    <citation type="journal article" date="2013" name="Curr. Biol.">
        <title>The Genome of the Foraminiferan Reticulomyxa filosa.</title>
        <authorList>
            <person name="Glockner G."/>
            <person name="Hulsmann N."/>
            <person name="Schleicher M."/>
            <person name="Noegel A.A."/>
            <person name="Eichinger L."/>
            <person name="Gallinger C."/>
            <person name="Pawlowski J."/>
            <person name="Sierra R."/>
            <person name="Euteneuer U."/>
            <person name="Pillet L."/>
            <person name="Moustafa A."/>
            <person name="Platzer M."/>
            <person name="Groth M."/>
            <person name="Szafranski K."/>
            <person name="Schliwa M."/>
        </authorList>
    </citation>
    <scope>NUCLEOTIDE SEQUENCE [LARGE SCALE GENOMIC DNA]</scope>
</reference>
<organism evidence="2 3">
    <name type="scientific">Reticulomyxa filosa</name>
    <dbReference type="NCBI Taxonomy" id="46433"/>
    <lineage>
        <taxon>Eukaryota</taxon>
        <taxon>Sar</taxon>
        <taxon>Rhizaria</taxon>
        <taxon>Retaria</taxon>
        <taxon>Foraminifera</taxon>
        <taxon>Monothalamids</taxon>
        <taxon>Reticulomyxidae</taxon>
        <taxon>Reticulomyxa</taxon>
    </lineage>
</organism>
<keyword evidence="3" id="KW-1185">Reference proteome</keyword>
<protein>
    <submittedName>
        <fullName evidence="2">Uncharacterized protein</fullName>
    </submittedName>
</protein>
<dbReference type="Proteomes" id="UP000023152">
    <property type="component" value="Unassembled WGS sequence"/>
</dbReference>
<comment type="caution">
    <text evidence="2">The sequence shown here is derived from an EMBL/GenBank/DDBJ whole genome shotgun (WGS) entry which is preliminary data.</text>
</comment>
<proteinExistence type="predicted"/>
<feature type="transmembrane region" description="Helical" evidence="1">
    <location>
        <begin position="282"/>
        <end position="301"/>
    </location>
</feature>
<sequence>MYEFHSIDKYMKAIVEKCIDLKMHKSRIQRLFRSKIVILLDIKNTSLADFNIFWAGFSLLNDKKNKKKRVELKQNSLAEQALKFKMDRLDRTILPRTFRVYIFVWFTNVWMQYIYTSDSQTGGRRRLVECLPWHRNLCKSLYLRLKDDMYWLQQQIAMRKKTTVRKKMNIVDYQTPMALYFISIGFVHDLIAQKNASIRDHYATKKNGSASVSEDMIQADILHLSNFRFDYYRDMPLGAERIDIDYTPQGQPLYRVFIDTLNQKKSQQNKESSKSNFEVMPVLKSILLSFVCFFFFFFELFR</sequence>
<evidence type="ECO:0000256" key="1">
    <source>
        <dbReference type="SAM" id="Phobius"/>
    </source>
</evidence>
<keyword evidence="1" id="KW-1133">Transmembrane helix</keyword>
<evidence type="ECO:0000313" key="3">
    <source>
        <dbReference type="Proteomes" id="UP000023152"/>
    </source>
</evidence>
<dbReference type="EMBL" id="ASPP01005164">
    <property type="protein sequence ID" value="ETO31042.1"/>
    <property type="molecule type" value="Genomic_DNA"/>
</dbReference>